<dbReference type="CDD" id="cd17341">
    <property type="entry name" value="MFS_NRT2_like"/>
    <property type="match status" value="1"/>
</dbReference>
<dbReference type="EMBL" id="CP029346">
    <property type="protein sequence ID" value="AWL08677.1"/>
    <property type="molecule type" value="Genomic_DNA"/>
</dbReference>
<evidence type="ECO:0000259" key="9">
    <source>
        <dbReference type="PROSITE" id="PS50850"/>
    </source>
</evidence>
<reference evidence="11" key="1">
    <citation type="submission" date="2018-05" db="EMBL/GenBank/DDBJ databases">
        <title>Pseudarcicella sp. HME7025 Genome sequencing and assembly.</title>
        <authorList>
            <person name="Kim H."/>
            <person name="Kang H."/>
            <person name="Joh K."/>
        </authorList>
    </citation>
    <scope>NUCLEOTIDE SEQUENCE [LARGE SCALE GENOMIC DNA]</scope>
    <source>
        <strain evidence="11">HME7025</strain>
    </source>
</reference>
<dbReference type="GO" id="GO:0042128">
    <property type="term" value="P:nitrate assimilation"/>
    <property type="evidence" value="ECO:0007669"/>
    <property type="project" value="UniProtKB-UniRule"/>
</dbReference>
<dbReference type="KEGG" id="psez:HME7025_00806"/>
<feature type="transmembrane region" description="Helical" evidence="8">
    <location>
        <begin position="390"/>
        <end position="411"/>
    </location>
</feature>
<dbReference type="InterPro" id="IPR020846">
    <property type="entry name" value="MFS_dom"/>
</dbReference>
<comment type="similarity">
    <text evidence="2 8">Belongs to the major facilitator superfamily. Nitrate/nitrite porter (TC 2.A.1.8) family.</text>
</comment>
<evidence type="ECO:0000256" key="1">
    <source>
        <dbReference type="ARBA" id="ARBA00004141"/>
    </source>
</evidence>
<feature type="transmembrane region" description="Helical" evidence="8">
    <location>
        <begin position="264"/>
        <end position="285"/>
    </location>
</feature>
<dbReference type="PANTHER" id="PTHR23515">
    <property type="entry name" value="HIGH-AFFINITY NITRATE TRANSPORTER 2.3"/>
    <property type="match status" value="1"/>
</dbReference>
<dbReference type="InterPro" id="IPR004737">
    <property type="entry name" value="NO3_transporter_NarK/NarU-like"/>
</dbReference>
<feature type="transmembrane region" description="Helical" evidence="8">
    <location>
        <begin position="58"/>
        <end position="76"/>
    </location>
</feature>
<accession>A0A2S2DV39</accession>
<evidence type="ECO:0000313" key="11">
    <source>
        <dbReference type="Proteomes" id="UP000245468"/>
    </source>
</evidence>
<keyword evidence="11" id="KW-1185">Reference proteome</keyword>
<evidence type="ECO:0000256" key="6">
    <source>
        <dbReference type="ARBA" id="ARBA00023063"/>
    </source>
</evidence>
<dbReference type="GO" id="GO:0015112">
    <property type="term" value="F:nitrate transmembrane transporter activity"/>
    <property type="evidence" value="ECO:0007669"/>
    <property type="project" value="UniProtKB-UniRule"/>
</dbReference>
<gene>
    <name evidence="10" type="ORF">HME7025_00806</name>
</gene>
<dbReference type="Proteomes" id="UP000245468">
    <property type="component" value="Chromosome"/>
</dbReference>
<feature type="transmembrane region" description="Helical" evidence="8">
    <location>
        <begin position="362"/>
        <end position="384"/>
    </location>
</feature>
<dbReference type="OrthoDB" id="9773404at2"/>
<feature type="transmembrane region" description="Helical" evidence="8">
    <location>
        <begin position="152"/>
        <end position="176"/>
    </location>
</feature>
<evidence type="ECO:0000256" key="7">
    <source>
        <dbReference type="ARBA" id="ARBA00023136"/>
    </source>
</evidence>
<feature type="transmembrane region" description="Helical" evidence="8">
    <location>
        <begin position="88"/>
        <end position="106"/>
    </location>
</feature>
<evidence type="ECO:0000256" key="2">
    <source>
        <dbReference type="ARBA" id="ARBA00008432"/>
    </source>
</evidence>
<dbReference type="InterPro" id="IPR036259">
    <property type="entry name" value="MFS_trans_sf"/>
</dbReference>
<dbReference type="Pfam" id="PF07690">
    <property type="entry name" value="MFS_1"/>
    <property type="match status" value="1"/>
</dbReference>
<evidence type="ECO:0000256" key="3">
    <source>
        <dbReference type="ARBA" id="ARBA00022448"/>
    </source>
</evidence>
<keyword evidence="5 8" id="KW-1133">Transmembrane helix</keyword>
<dbReference type="PROSITE" id="PS50850">
    <property type="entry name" value="MFS"/>
    <property type="match status" value="1"/>
</dbReference>
<feature type="transmembrane region" description="Helical" evidence="8">
    <location>
        <begin position="182"/>
        <end position="201"/>
    </location>
</feature>
<keyword evidence="7 8" id="KW-0472">Membrane</keyword>
<keyword evidence="3 8" id="KW-0813">Transport</keyword>
<feature type="domain" description="Major facilitator superfamily (MFS) profile" evidence="9">
    <location>
        <begin position="22"/>
        <end position="419"/>
    </location>
</feature>
<keyword evidence="6 8" id="KW-0534">Nitrate assimilation</keyword>
<organism evidence="10 11">
    <name type="scientific">Aquirufa nivalisilvae</name>
    <dbReference type="NCBI Taxonomy" id="2516557"/>
    <lineage>
        <taxon>Bacteria</taxon>
        <taxon>Pseudomonadati</taxon>
        <taxon>Bacteroidota</taxon>
        <taxon>Cytophagia</taxon>
        <taxon>Cytophagales</taxon>
        <taxon>Flectobacillaceae</taxon>
        <taxon>Aquirufa</taxon>
    </lineage>
</organism>
<comment type="subcellular location">
    <subcellularLocation>
        <location evidence="8">Cell membrane</location>
        <topology evidence="8">Multi-pass membrane protein</topology>
    </subcellularLocation>
    <subcellularLocation>
        <location evidence="1">Membrane</location>
        <topology evidence="1">Multi-pass membrane protein</topology>
    </subcellularLocation>
</comment>
<dbReference type="AlphaFoldDB" id="A0A2S2DV39"/>
<keyword evidence="8" id="KW-1003">Cell membrane</keyword>
<dbReference type="InterPro" id="IPR044772">
    <property type="entry name" value="NO3_transporter"/>
</dbReference>
<protein>
    <recommendedName>
        <fullName evidence="8">Nitrate/nitrite transporter</fullName>
    </recommendedName>
</protein>
<evidence type="ECO:0000256" key="5">
    <source>
        <dbReference type="ARBA" id="ARBA00022989"/>
    </source>
</evidence>
<feature type="transmembrane region" description="Helical" evidence="8">
    <location>
        <begin position="233"/>
        <end position="252"/>
    </location>
</feature>
<name>A0A2S2DV39_9BACT</name>
<evidence type="ECO:0000256" key="4">
    <source>
        <dbReference type="ARBA" id="ARBA00022692"/>
    </source>
</evidence>
<sequence length="426" mass="46332">MNTIKPLEKLYVFSFKGVQMRTFHITWLTFFVCFFGWFGLAPLMPTIKETLHLSKSQIGNIIIASVSGTIIARLLIGRLCDTWGPRKTYTALLLLGSIPVMGVGLANSYESFLLFRLAISIVGASFVITQFHTSIMFSPAIKGTANAVAGGWGNLGGGVTNMVMPLIFSAIVGFGYIKADAWRYAMIFPGILMLIMAFVYYRYTKDTPAGNYDEIERSADQKSKTDYSVLKDWRIWALSLAYAVCFGMEITFDNVAALHFVQEYGLTQSTAGICAGAFGFMNIFARALGGIFADKVGKTYGMRGKGLLLATVLLLEGLGLIMFANAGNLTMAILSMIGFALFLKMANGTTYAITPFVNAKNVGLVSGIVGAGGNVGGMMFGFLFKSENITYMQAFAYIGLIVIAISVIIFITRFSEPKKAMELNLA</sequence>
<dbReference type="NCBIfam" id="TIGR00886">
    <property type="entry name" value="2A0108"/>
    <property type="match status" value="1"/>
</dbReference>
<dbReference type="RefSeq" id="WP_109322413.1">
    <property type="nucleotide sequence ID" value="NZ_CP029346.1"/>
</dbReference>
<dbReference type="SUPFAM" id="SSF103473">
    <property type="entry name" value="MFS general substrate transporter"/>
    <property type="match status" value="1"/>
</dbReference>
<feature type="transmembrane region" description="Helical" evidence="8">
    <location>
        <begin position="112"/>
        <end position="131"/>
    </location>
</feature>
<dbReference type="InterPro" id="IPR011701">
    <property type="entry name" value="MFS"/>
</dbReference>
<evidence type="ECO:0000256" key="8">
    <source>
        <dbReference type="RuleBase" id="RU366033"/>
    </source>
</evidence>
<proteinExistence type="inferred from homology"/>
<keyword evidence="4 8" id="KW-0812">Transmembrane</keyword>
<evidence type="ECO:0000313" key="10">
    <source>
        <dbReference type="EMBL" id="AWL08677.1"/>
    </source>
</evidence>
<dbReference type="Gene3D" id="1.20.1250.20">
    <property type="entry name" value="MFS general substrate transporter like domains"/>
    <property type="match status" value="2"/>
</dbReference>
<dbReference type="GO" id="GO:0005886">
    <property type="term" value="C:plasma membrane"/>
    <property type="evidence" value="ECO:0007669"/>
    <property type="project" value="UniProtKB-SubCell"/>
</dbReference>
<dbReference type="GO" id="GO:0015113">
    <property type="term" value="F:nitrite transmembrane transporter activity"/>
    <property type="evidence" value="ECO:0007669"/>
    <property type="project" value="InterPro"/>
</dbReference>
<feature type="transmembrane region" description="Helical" evidence="8">
    <location>
        <begin position="21"/>
        <end position="38"/>
    </location>
</feature>